<keyword evidence="2" id="KW-1185">Reference proteome</keyword>
<dbReference type="AlphaFoldDB" id="A0A834SVK6"/>
<evidence type="ECO:0000313" key="2">
    <source>
        <dbReference type="Proteomes" id="UP000634136"/>
    </source>
</evidence>
<comment type="caution">
    <text evidence="1">The sequence shown here is derived from an EMBL/GenBank/DDBJ whole genome shotgun (WGS) entry which is preliminary data.</text>
</comment>
<dbReference type="Proteomes" id="UP000634136">
    <property type="component" value="Unassembled WGS sequence"/>
</dbReference>
<accession>A0A834SVK6</accession>
<name>A0A834SVK6_9FABA</name>
<organism evidence="1 2">
    <name type="scientific">Senna tora</name>
    <dbReference type="NCBI Taxonomy" id="362788"/>
    <lineage>
        <taxon>Eukaryota</taxon>
        <taxon>Viridiplantae</taxon>
        <taxon>Streptophyta</taxon>
        <taxon>Embryophyta</taxon>
        <taxon>Tracheophyta</taxon>
        <taxon>Spermatophyta</taxon>
        <taxon>Magnoliopsida</taxon>
        <taxon>eudicotyledons</taxon>
        <taxon>Gunneridae</taxon>
        <taxon>Pentapetalae</taxon>
        <taxon>rosids</taxon>
        <taxon>fabids</taxon>
        <taxon>Fabales</taxon>
        <taxon>Fabaceae</taxon>
        <taxon>Caesalpinioideae</taxon>
        <taxon>Cassia clade</taxon>
        <taxon>Senna</taxon>
    </lineage>
</organism>
<proteinExistence type="predicted"/>
<evidence type="ECO:0000313" key="1">
    <source>
        <dbReference type="EMBL" id="KAF7804329.1"/>
    </source>
</evidence>
<dbReference type="EMBL" id="JAAIUW010000013">
    <property type="protein sequence ID" value="KAF7804329.1"/>
    <property type="molecule type" value="Genomic_DNA"/>
</dbReference>
<gene>
    <name evidence="1" type="ORF">G2W53_043440</name>
</gene>
<sequence length="47" mass="5291">MRWEWRIRIQVQEGDKYETGCGPTINAHVGYGLGHPIGCLIYVGSTK</sequence>
<protein>
    <submittedName>
        <fullName evidence="1">Uncharacterized protein</fullName>
    </submittedName>
</protein>
<reference evidence="1" key="1">
    <citation type="submission" date="2020-09" db="EMBL/GenBank/DDBJ databases">
        <title>Genome-Enabled Discovery of Anthraquinone Biosynthesis in Senna tora.</title>
        <authorList>
            <person name="Kang S.-H."/>
            <person name="Pandey R.P."/>
            <person name="Lee C.-M."/>
            <person name="Sim J.-S."/>
            <person name="Jeong J.-T."/>
            <person name="Choi B.-S."/>
            <person name="Jung M."/>
            <person name="Ginzburg D."/>
            <person name="Zhao K."/>
            <person name="Won S.Y."/>
            <person name="Oh T.-J."/>
            <person name="Yu Y."/>
            <person name="Kim N.-H."/>
            <person name="Lee O.R."/>
            <person name="Lee T.-H."/>
            <person name="Bashyal P."/>
            <person name="Kim T.-S."/>
            <person name="Lee W.-H."/>
            <person name="Kawkins C."/>
            <person name="Kim C.-K."/>
            <person name="Kim J.S."/>
            <person name="Ahn B.O."/>
            <person name="Rhee S.Y."/>
            <person name="Sohng J.K."/>
        </authorList>
    </citation>
    <scope>NUCLEOTIDE SEQUENCE</scope>
    <source>
        <tissue evidence="1">Leaf</tissue>
    </source>
</reference>